<name>A0A2T7D746_9POAL</name>
<dbReference type="Gramene" id="PUZ51411">
    <property type="protein sequence ID" value="PUZ51411"/>
    <property type="gene ID" value="GQ55_6G183400"/>
</dbReference>
<dbReference type="Proteomes" id="UP000244336">
    <property type="component" value="Chromosome 6"/>
</dbReference>
<dbReference type="EMBL" id="CM009754">
    <property type="protein sequence ID" value="PUZ51411.1"/>
    <property type="molecule type" value="Genomic_DNA"/>
</dbReference>
<proteinExistence type="predicted"/>
<dbReference type="AlphaFoldDB" id="A0A2T7D746"/>
<reference evidence="1 2" key="1">
    <citation type="submission" date="2018-04" db="EMBL/GenBank/DDBJ databases">
        <title>WGS assembly of Panicum hallii var. hallii HAL2.</title>
        <authorList>
            <person name="Lovell J."/>
            <person name="Jenkins J."/>
            <person name="Lowry D."/>
            <person name="Mamidi S."/>
            <person name="Sreedasyam A."/>
            <person name="Weng X."/>
            <person name="Barry K."/>
            <person name="Bonette J."/>
            <person name="Campitelli B."/>
            <person name="Daum C."/>
            <person name="Gordon S."/>
            <person name="Gould B."/>
            <person name="Lipzen A."/>
            <person name="MacQueen A."/>
            <person name="Palacio-Mejia J."/>
            <person name="Plott C."/>
            <person name="Shakirov E."/>
            <person name="Shu S."/>
            <person name="Yoshinaga Y."/>
            <person name="Zane M."/>
            <person name="Rokhsar D."/>
            <person name="Grimwood J."/>
            <person name="Schmutz J."/>
            <person name="Juenger T."/>
        </authorList>
    </citation>
    <scope>NUCLEOTIDE SEQUENCE [LARGE SCALE GENOMIC DNA]</scope>
    <source>
        <strain evidence="2">cv. HAL2</strain>
    </source>
</reference>
<evidence type="ECO:0000313" key="1">
    <source>
        <dbReference type="EMBL" id="PUZ51411.1"/>
    </source>
</evidence>
<organism evidence="1 2">
    <name type="scientific">Panicum hallii var. hallii</name>
    <dbReference type="NCBI Taxonomy" id="1504633"/>
    <lineage>
        <taxon>Eukaryota</taxon>
        <taxon>Viridiplantae</taxon>
        <taxon>Streptophyta</taxon>
        <taxon>Embryophyta</taxon>
        <taxon>Tracheophyta</taxon>
        <taxon>Spermatophyta</taxon>
        <taxon>Magnoliopsida</taxon>
        <taxon>Liliopsida</taxon>
        <taxon>Poales</taxon>
        <taxon>Poaceae</taxon>
        <taxon>PACMAD clade</taxon>
        <taxon>Panicoideae</taxon>
        <taxon>Panicodae</taxon>
        <taxon>Paniceae</taxon>
        <taxon>Panicinae</taxon>
        <taxon>Panicum</taxon>
        <taxon>Panicum sect. Panicum</taxon>
    </lineage>
</organism>
<evidence type="ECO:0000313" key="2">
    <source>
        <dbReference type="Proteomes" id="UP000244336"/>
    </source>
</evidence>
<keyword evidence="2" id="KW-1185">Reference proteome</keyword>
<protein>
    <submittedName>
        <fullName evidence="1">Uncharacterized protein</fullName>
    </submittedName>
</protein>
<accession>A0A2T7D746</accession>
<gene>
    <name evidence="1" type="ORF">GQ55_6G183400</name>
</gene>
<sequence>MSFRVILDQVSEAVDVTYMGGELFFTRGLKFQAKLTFYMLNQLNTPLFDIYSTVCGYYCKRKRVHLFVL</sequence>
<dbReference type="OrthoDB" id="10576524at2759"/>